<dbReference type="OrthoDB" id="4023585at2759"/>
<organism evidence="2 3">
    <name type="scientific">Colletotrichum sublineola</name>
    <name type="common">Sorghum anthracnose fungus</name>
    <dbReference type="NCBI Taxonomy" id="1173701"/>
    <lineage>
        <taxon>Eukaryota</taxon>
        <taxon>Fungi</taxon>
        <taxon>Dikarya</taxon>
        <taxon>Ascomycota</taxon>
        <taxon>Pezizomycotina</taxon>
        <taxon>Sordariomycetes</taxon>
        <taxon>Hypocreomycetidae</taxon>
        <taxon>Glomerellales</taxon>
        <taxon>Glomerellaceae</taxon>
        <taxon>Colletotrichum</taxon>
        <taxon>Colletotrichum graminicola species complex</taxon>
    </lineage>
</organism>
<keyword evidence="3" id="KW-1185">Reference proteome</keyword>
<dbReference type="InterPro" id="IPR052895">
    <property type="entry name" value="HetReg/Transcr_Mod"/>
</dbReference>
<reference evidence="3" key="1">
    <citation type="journal article" date="2014" name="Genome Announc.">
        <title>Draft genome sequence of Colletotrichum sublineola, a destructive pathogen of cultivated sorghum.</title>
        <authorList>
            <person name="Baroncelli R."/>
            <person name="Sanz-Martin J.M."/>
            <person name="Rech G.E."/>
            <person name="Sukno S.A."/>
            <person name="Thon M.R."/>
        </authorList>
    </citation>
    <scope>NUCLEOTIDE SEQUENCE [LARGE SCALE GENOMIC DNA]</scope>
    <source>
        <strain evidence="3">TX430BB</strain>
    </source>
</reference>
<dbReference type="PANTHER" id="PTHR24148">
    <property type="entry name" value="ANKYRIN REPEAT DOMAIN-CONTAINING PROTEIN 39 HOMOLOG-RELATED"/>
    <property type="match status" value="1"/>
</dbReference>
<sequence>MSFLIESTSRRLATLPRVVPRTFAAAPRSFTTTIPAQKSPTEAVKDGLKTVDRKVSDKLVDGINVGATVAEKVKKVVPNNTGEAKGKASELKGEAAGKANELSGQAKGKANELAGKAQGTAEHVKKSMYIISYASPIAVGIPQRNIDAWLAGRRIMPFRHKLLEDESHFRVFTLYSGEFDDELVGALTSGSLLSDGYPKYVFLSYACKDASEVDASLPLAKSDQDWDWQDNSRTIRINDQPFKIGHNLVLALLHLRSEKFATNFWIDAICINLEDKNERSSQVCLMPTIVSQAQAVISWLGPDDPQQSGTKQPSQDPWTWMKANRDRGKTKQLANYLEHLVSFDSTHRQFIPTLLVGRKAYWSRIWALHELYHAQMVLFVHGRNVWTEMDFDSHMAHFGTLPIVKTLNARRHRDRKLPLEILLLKYHSYESKNPLDILYALISLSSDVCATAANHGQNGITRISKTDTSLLHVAIDYSKTSYQA</sequence>
<evidence type="ECO:0000313" key="3">
    <source>
        <dbReference type="Proteomes" id="UP000027238"/>
    </source>
</evidence>
<comment type="caution">
    <text evidence="2">The sequence shown here is derived from an EMBL/GenBank/DDBJ whole genome shotgun (WGS) entry which is preliminary data.</text>
</comment>
<gene>
    <name evidence="2" type="ORF">CSUB01_04264</name>
</gene>
<dbReference type="STRING" id="1173701.A0A066XP35"/>
<feature type="domain" description="Heterokaryon incompatibility" evidence="1">
    <location>
        <begin position="200"/>
        <end position="370"/>
    </location>
</feature>
<dbReference type="EMBL" id="JMSE01000798">
    <property type="protein sequence ID" value="KDN67501.1"/>
    <property type="molecule type" value="Genomic_DNA"/>
</dbReference>
<protein>
    <recommendedName>
        <fullName evidence="1">Heterokaryon incompatibility domain-containing protein</fullName>
    </recommendedName>
</protein>
<evidence type="ECO:0000259" key="1">
    <source>
        <dbReference type="Pfam" id="PF06985"/>
    </source>
</evidence>
<dbReference type="InterPro" id="IPR010730">
    <property type="entry name" value="HET"/>
</dbReference>
<dbReference type="Proteomes" id="UP000027238">
    <property type="component" value="Unassembled WGS sequence"/>
</dbReference>
<accession>A0A066XP35</accession>
<dbReference type="HOGENOM" id="CLU_563838_0_0_1"/>
<evidence type="ECO:0000313" key="2">
    <source>
        <dbReference type="EMBL" id="KDN67501.1"/>
    </source>
</evidence>
<dbReference type="Pfam" id="PF06985">
    <property type="entry name" value="HET"/>
    <property type="match status" value="1"/>
</dbReference>
<dbReference type="AlphaFoldDB" id="A0A066XP35"/>
<name>A0A066XP35_COLSU</name>
<dbReference type="PANTHER" id="PTHR24148:SF73">
    <property type="entry name" value="HET DOMAIN PROTEIN (AFU_ORTHOLOGUE AFUA_8G01020)"/>
    <property type="match status" value="1"/>
</dbReference>
<proteinExistence type="predicted"/>
<dbReference type="eggNOG" id="ENOG502SBN9">
    <property type="taxonomic scope" value="Eukaryota"/>
</dbReference>